<keyword evidence="4" id="KW-0547">Nucleotide-binding</keyword>
<evidence type="ECO:0000256" key="6">
    <source>
        <dbReference type="ARBA" id="ARBA00023277"/>
    </source>
</evidence>
<dbReference type="AlphaFoldDB" id="A0A2N7PLF5"/>
<evidence type="ECO:0000256" key="3">
    <source>
        <dbReference type="ARBA" id="ARBA00022695"/>
    </source>
</evidence>
<reference evidence="9 10" key="1">
    <citation type="submission" date="2018-01" db="EMBL/GenBank/DDBJ databases">
        <title>Metagenomic assembled genomes from two thermal pools in the Uzon Caldera, Kamchatka, Russia.</title>
        <authorList>
            <person name="Wilkins L."/>
            <person name="Ettinger C."/>
        </authorList>
    </citation>
    <scope>NUCLEOTIDE SEQUENCE [LARGE SCALE GENOMIC DNA]</scope>
    <source>
        <strain evidence="9">ZAV-15</strain>
    </source>
</reference>
<dbReference type="PANTHER" id="PTHR43793">
    <property type="entry name" value="FAD SYNTHASE"/>
    <property type="match status" value="1"/>
</dbReference>
<organism evidence="9 10">
    <name type="scientific">Caldimicrobium thiodismutans</name>
    <dbReference type="NCBI Taxonomy" id="1653476"/>
    <lineage>
        <taxon>Bacteria</taxon>
        <taxon>Pseudomonadati</taxon>
        <taxon>Thermodesulfobacteriota</taxon>
        <taxon>Thermodesulfobacteria</taxon>
        <taxon>Thermodesulfobacteriales</taxon>
        <taxon>Thermodesulfobacteriaceae</taxon>
        <taxon>Caldimicrobium</taxon>
    </lineage>
</organism>
<dbReference type="InterPro" id="IPR050385">
    <property type="entry name" value="Archaeal_FAD_synthase"/>
</dbReference>
<dbReference type="GO" id="GO:0005975">
    <property type="term" value="P:carbohydrate metabolic process"/>
    <property type="evidence" value="ECO:0007669"/>
    <property type="project" value="InterPro"/>
</dbReference>
<evidence type="ECO:0000256" key="5">
    <source>
        <dbReference type="ARBA" id="ARBA00022840"/>
    </source>
</evidence>
<accession>A0A2N7PLF5</accession>
<dbReference type="InterPro" id="IPR011914">
    <property type="entry name" value="RfaE_dom_II"/>
</dbReference>
<evidence type="ECO:0000313" key="10">
    <source>
        <dbReference type="Proteomes" id="UP000235731"/>
    </source>
</evidence>
<evidence type="ECO:0000313" key="9">
    <source>
        <dbReference type="EMBL" id="PMP64527.1"/>
    </source>
</evidence>
<dbReference type="InterPro" id="IPR014729">
    <property type="entry name" value="Rossmann-like_a/b/a_fold"/>
</dbReference>
<keyword evidence="3 9" id="KW-0548">Nucleotidyltransferase</keyword>
<protein>
    <recommendedName>
        <fullName evidence="1">D-glycero-beta-D-manno-heptose 1-phosphate adenylyltransferase</fullName>
        <ecNumber evidence="1">2.7.7.70</ecNumber>
    </recommendedName>
</protein>
<dbReference type="GO" id="GO:0016773">
    <property type="term" value="F:phosphotransferase activity, alcohol group as acceptor"/>
    <property type="evidence" value="ECO:0007669"/>
    <property type="project" value="InterPro"/>
</dbReference>
<name>A0A2N7PLF5_9BACT</name>
<sequence length="407" mass="46054">MREFTMKSRLRLTLAQIEITPWIEKNLEKILQCIERAQGKVILFPELALTGYQAFTPSINSQIIMALKEIQKKAGDKLILLGAPRIQGKNLYNAYYTITSEGYQIFAEKEILFPGLDDLSGFSKGGRRRLLFLDHSKWGIVICFELRSPEAIRSWLREGIDGLMVPAQWPESRIEHFKTLLQARAIESQIFVIGINGVGKIGDKRLGGCSSVIDPFGSEVLSLKDEEALGEINLDLNYPSLPYPLRTPLFKTPKLRSIDELLEIAEKRRKKGQIMVFTNGCFDLLHAGHVDYLQKARKLGDFLIVGLNSDLSVSKLKGIYRPINPQELRIEVLSALECVDYIILFDEETPENLIKALKPDILVKGADWKEEEIVGASLVKSYGGKVVRIEFSYDISTSKIIEKIRKI</sequence>
<dbReference type="NCBIfam" id="TIGR02199">
    <property type="entry name" value="rfaE_dom_II"/>
    <property type="match status" value="1"/>
</dbReference>
<evidence type="ECO:0000259" key="8">
    <source>
        <dbReference type="PROSITE" id="PS50263"/>
    </source>
</evidence>
<dbReference type="NCBIfam" id="TIGR00125">
    <property type="entry name" value="cyt_tran_rel"/>
    <property type="match status" value="1"/>
</dbReference>
<dbReference type="PROSITE" id="PS50263">
    <property type="entry name" value="CN_HYDROLASE"/>
    <property type="match status" value="1"/>
</dbReference>
<dbReference type="InterPro" id="IPR036526">
    <property type="entry name" value="C-N_Hydrolase_sf"/>
</dbReference>
<evidence type="ECO:0000256" key="2">
    <source>
        <dbReference type="ARBA" id="ARBA00022679"/>
    </source>
</evidence>
<comment type="caution">
    <text evidence="9">The sequence shown here is derived from an EMBL/GenBank/DDBJ whole genome shotgun (WGS) entry which is preliminary data.</text>
</comment>
<keyword evidence="6" id="KW-0119">Carbohydrate metabolism</keyword>
<dbReference type="Pfam" id="PF01467">
    <property type="entry name" value="CTP_transf_like"/>
    <property type="match status" value="1"/>
</dbReference>
<dbReference type="EC" id="2.7.7.70" evidence="1"/>
<gene>
    <name evidence="9" type="primary">rfaE2</name>
    <name evidence="9" type="ORF">C0197_00280</name>
</gene>
<dbReference type="InterPro" id="IPR003010">
    <property type="entry name" value="C-N_Hydrolase"/>
</dbReference>
<dbReference type="EMBL" id="PNIE01000005">
    <property type="protein sequence ID" value="PMP64527.1"/>
    <property type="molecule type" value="Genomic_DNA"/>
</dbReference>
<dbReference type="SUPFAM" id="SSF56317">
    <property type="entry name" value="Carbon-nitrogen hydrolase"/>
    <property type="match status" value="1"/>
</dbReference>
<evidence type="ECO:0000256" key="1">
    <source>
        <dbReference type="ARBA" id="ARBA00012519"/>
    </source>
</evidence>
<dbReference type="Gene3D" id="3.60.110.10">
    <property type="entry name" value="Carbon-nitrogen hydrolase"/>
    <property type="match status" value="1"/>
</dbReference>
<dbReference type="GO" id="GO:0016779">
    <property type="term" value="F:nucleotidyltransferase activity"/>
    <property type="evidence" value="ECO:0007669"/>
    <property type="project" value="UniProtKB-KW"/>
</dbReference>
<evidence type="ECO:0000256" key="4">
    <source>
        <dbReference type="ARBA" id="ARBA00022741"/>
    </source>
</evidence>
<evidence type="ECO:0000256" key="7">
    <source>
        <dbReference type="ARBA" id="ARBA00047428"/>
    </source>
</evidence>
<dbReference type="Proteomes" id="UP000235731">
    <property type="component" value="Unassembled WGS sequence"/>
</dbReference>
<keyword evidence="2 9" id="KW-0808">Transferase</keyword>
<proteinExistence type="predicted"/>
<dbReference type="Pfam" id="PF00795">
    <property type="entry name" value="CN_hydrolase"/>
    <property type="match status" value="1"/>
</dbReference>
<dbReference type="SUPFAM" id="SSF52374">
    <property type="entry name" value="Nucleotidylyl transferase"/>
    <property type="match status" value="1"/>
</dbReference>
<dbReference type="Gene3D" id="3.40.50.620">
    <property type="entry name" value="HUPs"/>
    <property type="match status" value="1"/>
</dbReference>
<dbReference type="PANTHER" id="PTHR43793:SF2">
    <property type="entry name" value="BIFUNCTIONAL PROTEIN HLDE"/>
    <property type="match status" value="1"/>
</dbReference>
<keyword evidence="5" id="KW-0067">ATP-binding</keyword>
<feature type="domain" description="CN hydrolase" evidence="8">
    <location>
        <begin position="10"/>
        <end position="236"/>
    </location>
</feature>
<comment type="catalytic activity">
    <reaction evidence="7">
        <text>D-glycero-beta-D-manno-heptose 1-phosphate + ATP + H(+) = ADP-D-glycero-beta-D-manno-heptose + diphosphate</text>
        <dbReference type="Rhea" id="RHEA:27465"/>
        <dbReference type="ChEBI" id="CHEBI:15378"/>
        <dbReference type="ChEBI" id="CHEBI:30616"/>
        <dbReference type="ChEBI" id="CHEBI:33019"/>
        <dbReference type="ChEBI" id="CHEBI:59967"/>
        <dbReference type="ChEBI" id="CHEBI:61593"/>
        <dbReference type="EC" id="2.7.7.70"/>
    </reaction>
</comment>
<dbReference type="GO" id="GO:0005524">
    <property type="term" value="F:ATP binding"/>
    <property type="evidence" value="ECO:0007669"/>
    <property type="project" value="UniProtKB-KW"/>
</dbReference>
<dbReference type="InterPro" id="IPR004821">
    <property type="entry name" value="Cyt_trans-like"/>
</dbReference>